<name>A0A7W9T0A5_9BACT</name>
<evidence type="ECO:0000313" key="3">
    <source>
        <dbReference type="Proteomes" id="UP000532746"/>
    </source>
</evidence>
<comment type="caution">
    <text evidence="2">The sequence shown here is derived from an EMBL/GenBank/DDBJ whole genome shotgun (WGS) entry which is preliminary data.</text>
</comment>
<evidence type="ECO:0000259" key="1">
    <source>
        <dbReference type="Pfam" id="PF10988"/>
    </source>
</evidence>
<dbReference type="InterPro" id="IPR021255">
    <property type="entry name" value="DUF2807"/>
</dbReference>
<accession>A0A7W9T0A5</accession>
<protein>
    <recommendedName>
        <fullName evidence="1">Putative auto-transporter adhesin head GIN domain-containing protein</fullName>
    </recommendedName>
</protein>
<dbReference type="Gene3D" id="2.160.20.120">
    <property type="match status" value="1"/>
</dbReference>
<reference evidence="2 3" key="1">
    <citation type="submission" date="2020-08" db="EMBL/GenBank/DDBJ databases">
        <title>Genomic Encyclopedia of Type Strains, Phase IV (KMG-IV): sequencing the most valuable type-strain genomes for metagenomic binning, comparative biology and taxonomic classification.</title>
        <authorList>
            <person name="Goeker M."/>
        </authorList>
    </citation>
    <scope>NUCLEOTIDE SEQUENCE [LARGE SCALE GENOMIC DNA]</scope>
    <source>
        <strain evidence="2 3">DSM 26718</strain>
    </source>
</reference>
<proteinExistence type="predicted"/>
<dbReference type="AlphaFoldDB" id="A0A7W9T0A5"/>
<dbReference type="Proteomes" id="UP000532746">
    <property type="component" value="Unassembled WGS sequence"/>
</dbReference>
<gene>
    <name evidence="2" type="ORF">HNQ93_001330</name>
</gene>
<keyword evidence="3" id="KW-1185">Reference proteome</keyword>
<sequence>MAAGVAVTLTLSACQKENEAGCFTSTGSIVTERRALPPFRVLTSNDNVRVTLVQDSETYAEVRAGRNLQEDIRLGVQNGHLTIRNTSRCNWVRRYNTPREVTLHTPRLTDIFLRGQADIQTQGTFKADTLFAHLIGSGDFHLTLSSTYLGMSQYELGDIYLSGTTQELHHTIGGNGSMYAQDFALQDLYLQTNADSNGKGYVAPTRLLTGNHAGAGTVYYHGTPSAVTLRVTGKGKLTRE</sequence>
<dbReference type="Pfam" id="PF10988">
    <property type="entry name" value="DUF2807"/>
    <property type="match status" value="1"/>
</dbReference>
<evidence type="ECO:0000313" key="2">
    <source>
        <dbReference type="EMBL" id="MBB6058484.1"/>
    </source>
</evidence>
<dbReference type="EMBL" id="JACHGG010000002">
    <property type="protein sequence ID" value="MBB6058484.1"/>
    <property type="molecule type" value="Genomic_DNA"/>
</dbReference>
<feature type="domain" description="Putative auto-transporter adhesin head GIN" evidence="1">
    <location>
        <begin position="39"/>
        <end position="224"/>
    </location>
</feature>
<organism evidence="2 3">
    <name type="scientific">Hymenobacter luteus</name>
    <dbReference type="NCBI Taxonomy" id="1411122"/>
    <lineage>
        <taxon>Bacteria</taxon>
        <taxon>Pseudomonadati</taxon>
        <taxon>Bacteroidota</taxon>
        <taxon>Cytophagia</taxon>
        <taxon>Cytophagales</taxon>
        <taxon>Hymenobacteraceae</taxon>
        <taxon>Hymenobacter</taxon>
    </lineage>
</organism>